<keyword evidence="3" id="KW-1185">Reference proteome</keyword>
<evidence type="ECO:0000313" key="3">
    <source>
        <dbReference type="Proteomes" id="UP001168821"/>
    </source>
</evidence>
<accession>A0AA38IGV0</accession>
<feature type="signal peptide" evidence="1">
    <location>
        <begin position="1"/>
        <end position="27"/>
    </location>
</feature>
<feature type="chain" id="PRO_5041330801" description="Secreted protein" evidence="1">
    <location>
        <begin position="28"/>
        <end position="132"/>
    </location>
</feature>
<dbReference type="Proteomes" id="UP001168821">
    <property type="component" value="Unassembled WGS sequence"/>
</dbReference>
<protein>
    <recommendedName>
        <fullName evidence="4">Secreted protein</fullName>
    </recommendedName>
</protein>
<proteinExistence type="predicted"/>
<keyword evidence="1" id="KW-0732">Signal</keyword>
<dbReference type="AlphaFoldDB" id="A0AA38IGV0"/>
<comment type="caution">
    <text evidence="2">The sequence shown here is derived from an EMBL/GenBank/DDBJ whole genome shotgun (WGS) entry which is preliminary data.</text>
</comment>
<reference evidence="2" key="1">
    <citation type="journal article" date="2023" name="G3 (Bethesda)">
        <title>Whole genome assemblies of Zophobas morio and Tenebrio molitor.</title>
        <authorList>
            <person name="Kaur S."/>
            <person name="Stinson S.A."/>
            <person name="diCenzo G.C."/>
        </authorList>
    </citation>
    <scope>NUCLEOTIDE SEQUENCE</scope>
    <source>
        <strain evidence="2">QUZm001</strain>
    </source>
</reference>
<organism evidence="2 3">
    <name type="scientific">Zophobas morio</name>
    <dbReference type="NCBI Taxonomy" id="2755281"/>
    <lineage>
        <taxon>Eukaryota</taxon>
        <taxon>Metazoa</taxon>
        <taxon>Ecdysozoa</taxon>
        <taxon>Arthropoda</taxon>
        <taxon>Hexapoda</taxon>
        <taxon>Insecta</taxon>
        <taxon>Pterygota</taxon>
        <taxon>Neoptera</taxon>
        <taxon>Endopterygota</taxon>
        <taxon>Coleoptera</taxon>
        <taxon>Polyphaga</taxon>
        <taxon>Cucujiformia</taxon>
        <taxon>Tenebrionidae</taxon>
        <taxon>Zophobas</taxon>
    </lineage>
</organism>
<sequence>MGADALTKPLFILKFTLFRDVLGPVDAQTCTLRRRVRYLLVVRRYVAPFTKLKNVQHDIKPVRLGALGGHFACNKPDLEFFRLLFLTPTRSFGVSYSATWLGVKLHLGRLRQMAHVPTCFTSALFIALRTYA</sequence>
<evidence type="ECO:0008006" key="4">
    <source>
        <dbReference type="Google" id="ProtNLM"/>
    </source>
</evidence>
<dbReference type="EMBL" id="JALNTZ010000004">
    <property type="protein sequence ID" value="KAJ3653727.1"/>
    <property type="molecule type" value="Genomic_DNA"/>
</dbReference>
<evidence type="ECO:0000313" key="2">
    <source>
        <dbReference type="EMBL" id="KAJ3653727.1"/>
    </source>
</evidence>
<gene>
    <name evidence="2" type="ORF">Zmor_012964</name>
</gene>
<evidence type="ECO:0000256" key="1">
    <source>
        <dbReference type="SAM" id="SignalP"/>
    </source>
</evidence>
<name>A0AA38IGV0_9CUCU</name>